<feature type="domain" description="Epoxide hydrolase N-terminal" evidence="5">
    <location>
        <begin position="3"/>
        <end position="113"/>
    </location>
</feature>
<evidence type="ECO:0000256" key="4">
    <source>
        <dbReference type="PIRSR" id="PIRSR001112-1"/>
    </source>
</evidence>
<evidence type="ECO:0000256" key="2">
    <source>
        <dbReference type="ARBA" id="ARBA00022797"/>
    </source>
</evidence>
<evidence type="ECO:0000313" key="7">
    <source>
        <dbReference type="Proteomes" id="UP000017559"/>
    </source>
</evidence>
<organism evidence="6 7">
    <name type="scientific">Moniliophthora roreri (strain MCA 2997)</name>
    <name type="common">Cocoa frosty pod rot fungus</name>
    <name type="synonym">Crinipellis roreri</name>
    <dbReference type="NCBI Taxonomy" id="1381753"/>
    <lineage>
        <taxon>Eukaryota</taxon>
        <taxon>Fungi</taxon>
        <taxon>Dikarya</taxon>
        <taxon>Basidiomycota</taxon>
        <taxon>Agaricomycotina</taxon>
        <taxon>Agaricomycetes</taxon>
        <taxon>Agaricomycetidae</taxon>
        <taxon>Agaricales</taxon>
        <taxon>Marasmiineae</taxon>
        <taxon>Marasmiaceae</taxon>
        <taxon>Moniliophthora</taxon>
    </lineage>
</organism>
<dbReference type="GO" id="GO:0004301">
    <property type="term" value="F:epoxide hydrolase activity"/>
    <property type="evidence" value="ECO:0007669"/>
    <property type="project" value="TreeGrafter"/>
</dbReference>
<dbReference type="Proteomes" id="UP000017559">
    <property type="component" value="Unassembled WGS sequence"/>
</dbReference>
<dbReference type="OrthoDB" id="7130006at2759"/>
<dbReference type="PIRSF" id="PIRSF001112">
    <property type="entry name" value="Epoxide_hydrolase"/>
    <property type="match status" value="1"/>
</dbReference>
<proteinExistence type="inferred from homology"/>
<evidence type="ECO:0000313" key="6">
    <source>
        <dbReference type="EMBL" id="ESK96566.1"/>
    </source>
</evidence>
<keyword evidence="7" id="KW-1185">Reference proteome</keyword>
<dbReference type="PANTHER" id="PTHR21661:SF35">
    <property type="entry name" value="EPOXIDE HYDROLASE"/>
    <property type="match status" value="1"/>
</dbReference>
<reference evidence="6 7" key="1">
    <citation type="journal article" date="2014" name="BMC Genomics">
        <title>Genome and secretome analysis of the hemibiotrophic fungal pathogen, Moniliophthora roreri, which causes frosty pod rot disease of cacao: mechanisms of the biotrophic and necrotrophic phases.</title>
        <authorList>
            <person name="Meinhardt L.W."/>
            <person name="Costa G.G.L."/>
            <person name="Thomazella D.P.T."/>
            <person name="Teixeira P.J.P.L."/>
            <person name="Carazzolle M.F."/>
            <person name="Schuster S.C."/>
            <person name="Carlson J.E."/>
            <person name="Guiltinan M.J."/>
            <person name="Mieczkowski P."/>
            <person name="Farmer A."/>
            <person name="Ramaraj T."/>
            <person name="Crozier J."/>
            <person name="Davis R.E."/>
            <person name="Shao J."/>
            <person name="Melnick R.L."/>
            <person name="Pereira G.A.G."/>
            <person name="Bailey B.A."/>
        </authorList>
    </citation>
    <scope>NUCLEOTIDE SEQUENCE [LARGE SCALE GENOMIC DNA]</scope>
    <source>
        <strain evidence="6 7">MCA 2997</strain>
    </source>
</reference>
<dbReference type="InterPro" id="IPR016292">
    <property type="entry name" value="Epoxide_hydrolase"/>
</dbReference>
<dbReference type="KEGG" id="mrr:Moror_6786"/>
<dbReference type="GO" id="GO:0097176">
    <property type="term" value="P:epoxide metabolic process"/>
    <property type="evidence" value="ECO:0007669"/>
    <property type="project" value="TreeGrafter"/>
</dbReference>
<dbReference type="PRINTS" id="PR00412">
    <property type="entry name" value="EPOXHYDRLASE"/>
</dbReference>
<dbReference type="EMBL" id="AWSO01000045">
    <property type="protein sequence ID" value="ESK96566.1"/>
    <property type="molecule type" value="Genomic_DNA"/>
</dbReference>
<protein>
    <submittedName>
        <fullName evidence="6">Epoxide hydrolase</fullName>
    </submittedName>
</protein>
<feature type="active site" description="Proton donor" evidence="4">
    <location>
        <position position="309"/>
    </location>
</feature>
<comment type="similarity">
    <text evidence="1">Belongs to the peptidase S33 family.</text>
</comment>
<comment type="caution">
    <text evidence="6">The sequence shown here is derived from an EMBL/GenBank/DDBJ whole genome shotgun (WGS) entry which is preliminary data.</text>
</comment>
<keyword evidence="3 6" id="KW-0378">Hydrolase</keyword>
<feature type="active site" description="Proton acceptor" evidence="4">
    <location>
        <position position="361"/>
    </location>
</feature>
<keyword evidence="2" id="KW-0058">Aromatic hydrocarbons catabolism</keyword>
<dbReference type="SUPFAM" id="SSF53474">
    <property type="entry name" value="alpha/beta-Hydrolases"/>
    <property type="match status" value="1"/>
</dbReference>
<dbReference type="Pfam" id="PF06441">
    <property type="entry name" value="EHN"/>
    <property type="match status" value="1"/>
</dbReference>
<dbReference type="InterPro" id="IPR000639">
    <property type="entry name" value="Epox_hydrolase-like"/>
</dbReference>
<evidence type="ECO:0000256" key="3">
    <source>
        <dbReference type="ARBA" id="ARBA00022801"/>
    </source>
</evidence>
<name>V2XUN1_MONRO</name>
<sequence>MSQPFKINVSDESLELLAKKLALTRLPDEIEDAGWDYGVPLQDIRRLVGRWKDGFDWRKQEKILNDELPQFTRDIEVDGFGKLNVHFVHQESKTKNAIPLLFAHGWPGSFLEVRKILPLLTTGYPSFHVVAIGHPGYGFSEAPKKKGFGLAQYAEVGHKLMLALGYKEYVTQGGDWGFGITRTLAAKYGPEYSKAWHTNTQYRWLCSYTGPKPDYDSPAHQALTPSEQAGLQRTKWFEEKGCGYYAEQSTQPQTLGYSLSDSPVGLLAWIYEKLVNWTDNYDWDDDEVLTWISVYWFSGSGPAASIRIYYEYEQGGGRASLLNPTIPFGKSYFPKEIYVLPKAWMTEKNLIFESYHQSGGHFAAHEKPGELIDDLRRMFGKGGPACGVVPGKDGYN</sequence>
<dbReference type="AlphaFoldDB" id="V2XUN1"/>
<dbReference type="HOGENOM" id="CLU_019414_0_2_1"/>
<dbReference type="SMR" id="V2XUN1"/>
<accession>V2XUN1</accession>
<evidence type="ECO:0000259" key="5">
    <source>
        <dbReference type="Pfam" id="PF06441"/>
    </source>
</evidence>
<feature type="active site" description="Nucleophile" evidence="4">
    <location>
        <position position="175"/>
    </location>
</feature>
<dbReference type="PANTHER" id="PTHR21661">
    <property type="entry name" value="EPOXIDE HYDROLASE 1-RELATED"/>
    <property type="match status" value="1"/>
</dbReference>
<dbReference type="InterPro" id="IPR010497">
    <property type="entry name" value="Epoxide_hydro_N"/>
</dbReference>
<dbReference type="InterPro" id="IPR029058">
    <property type="entry name" value="AB_hydrolase_fold"/>
</dbReference>
<evidence type="ECO:0000256" key="1">
    <source>
        <dbReference type="ARBA" id="ARBA00010088"/>
    </source>
</evidence>
<gene>
    <name evidence="6" type="ORF">Moror_6786</name>
</gene>
<dbReference type="Gene3D" id="3.40.50.1820">
    <property type="entry name" value="alpha/beta hydrolase"/>
    <property type="match status" value="1"/>
</dbReference>